<dbReference type="EMBL" id="LCCN01000002">
    <property type="protein sequence ID" value="KKS33111.1"/>
    <property type="molecule type" value="Genomic_DNA"/>
</dbReference>
<evidence type="ECO:0000259" key="5">
    <source>
        <dbReference type="SMART" id="SM00937"/>
    </source>
</evidence>
<dbReference type="GO" id="GO:0003747">
    <property type="term" value="F:translation release factor activity"/>
    <property type="evidence" value="ECO:0007669"/>
    <property type="project" value="InterPro"/>
</dbReference>
<dbReference type="PANTHER" id="PTHR43804:SF7">
    <property type="entry name" value="LD18447P"/>
    <property type="match status" value="1"/>
</dbReference>
<dbReference type="Proteomes" id="UP000034160">
    <property type="component" value="Unassembled WGS sequence"/>
</dbReference>
<comment type="caution">
    <text evidence="6">The sequence shown here is derived from an EMBL/GenBank/DDBJ whole genome shotgun (WGS) entry which is preliminary data.</text>
</comment>
<dbReference type="PATRIC" id="fig|1618356.3.peg.176"/>
<dbReference type="Pfam" id="PF00472">
    <property type="entry name" value="RF-1"/>
    <property type="match status" value="1"/>
</dbReference>
<feature type="domain" description="Peptide chain release factor" evidence="5">
    <location>
        <begin position="22"/>
        <end position="129"/>
    </location>
</feature>
<gene>
    <name evidence="6" type="ORF">UU93_C0002G0039</name>
</gene>
<name>A0A0G1AG98_9BACT</name>
<dbReference type="SUPFAM" id="SSF75620">
    <property type="entry name" value="Release factor"/>
    <property type="match status" value="1"/>
</dbReference>
<evidence type="ECO:0000313" key="6">
    <source>
        <dbReference type="EMBL" id="KKS33111.1"/>
    </source>
</evidence>
<dbReference type="AlphaFoldDB" id="A0A0G1AG98"/>
<evidence type="ECO:0000256" key="2">
    <source>
        <dbReference type="ARBA" id="ARBA00022481"/>
    </source>
</evidence>
<dbReference type="InterPro" id="IPR045853">
    <property type="entry name" value="Pep_chain_release_fac_I_sf"/>
</dbReference>
<evidence type="ECO:0000256" key="3">
    <source>
        <dbReference type="ARBA" id="ARBA00022917"/>
    </source>
</evidence>
<reference evidence="6 7" key="1">
    <citation type="journal article" date="2015" name="Nature">
        <title>rRNA introns, odd ribosomes, and small enigmatic genomes across a large radiation of phyla.</title>
        <authorList>
            <person name="Brown C.T."/>
            <person name="Hug L.A."/>
            <person name="Thomas B.C."/>
            <person name="Sharon I."/>
            <person name="Castelle C.J."/>
            <person name="Singh A."/>
            <person name="Wilkins M.J."/>
            <person name="Williams K.H."/>
            <person name="Banfield J.F."/>
        </authorList>
    </citation>
    <scope>NUCLEOTIDE SEQUENCE [LARGE SCALE GENOMIC DNA]</scope>
</reference>
<dbReference type="Pfam" id="PF03462">
    <property type="entry name" value="PCRF"/>
    <property type="match status" value="1"/>
</dbReference>
<dbReference type="InterPro" id="IPR050057">
    <property type="entry name" value="Prokaryotic/Mito_RF"/>
</dbReference>
<comment type="similarity">
    <text evidence="1">Belongs to the prokaryotic/mitochondrial release factor family.</text>
</comment>
<dbReference type="InterPro" id="IPR005139">
    <property type="entry name" value="PCRF"/>
</dbReference>
<evidence type="ECO:0000256" key="4">
    <source>
        <dbReference type="SAM" id="Coils"/>
    </source>
</evidence>
<dbReference type="STRING" id="1618356.UU93_C0002G0039"/>
<keyword evidence="2" id="KW-0488">Methylation</keyword>
<feature type="coiled-coil region" evidence="4">
    <location>
        <begin position="6"/>
        <end position="67"/>
    </location>
</feature>
<organism evidence="6 7">
    <name type="scientific">Candidatus Amesbacteria bacterium GW2011_GWA2_42_12</name>
    <dbReference type="NCBI Taxonomy" id="1618356"/>
    <lineage>
        <taxon>Bacteria</taxon>
        <taxon>Candidatus Amesiibacteriota</taxon>
    </lineage>
</organism>
<evidence type="ECO:0000313" key="7">
    <source>
        <dbReference type="Proteomes" id="UP000034160"/>
    </source>
</evidence>
<dbReference type="PANTHER" id="PTHR43804">
    <property type="entry name" value="LD18447P"/>
    <property type="match status" value="1"/>
</dbReference>
<keyword evidence="3" id="KW-0648">Protein biosynthesis</keyword>
<dbReference type="GO" id="GO:0005737">
    <property type="term" value="C:cytoplasm"/>
    <property type="evidence" value="ECO:0007669"/>
    <property type="project" value="UniProtKB-ARBA"/>
</dbReference>
<protein>
    <submittedName>
        <fullName evidence="6">Peptide chain release factor 1</fullName>
    </submittedName>
</protein>
<evidence type="ECO:0000256" key="1">
    <source>
        <dbReference type="ARBA" id="ARBA00010835"/>
    </source>
</evidence>
<accession>A0A0G1AG98</accession>
<sequence length="307" mass="34893">MVDDNQKYLEQEIVALETKIQDLRALLNDPEMAEMARSDITALNLQIDSLKKAMKDLEVSEEAVVEENFNNVIMEVRPGVGGDEAKIWADDLIRMYSRYAEGIGFRVEGIDEGVIKIKGHGVFEKLKFETGVHRVQRVPTTERAGRIHTSTASVVVLPEVPETVINVREDELLWEFTTGGGHGGQNVNKVATAVRLTHKPTGMVVQSRQERSQEQNRKIALSLLRSRLWDMEQEKKRLAVSVQRSVVGRSMRSEKIRTYNYPQNRVTDHRIGKSWHTLDKIMEGNLQSVISRLELEVGQDHPQTDNN</sequence>
<dbReference type="Gene3D" id="3.30.70.1660">
    <property type="match status" value="2"/>
</dbReference>
<dbReference type="Gene3D" id="3.30.160.20">
    <property type="match status" value="1"/>
</dbReference>
<dbReference type="InterPro" id="IPR000352">
    <property type="entry name" value="Pep_chain_release_fac_I"/>
</dbReference>
<dbReference type="SMART" id="SM00937">
    <property type="entry name" value="PCRF"/>
    <property type="match status" value="1"/>
</dbReference>
<dbReference type="Gene3D" id="6.10.140.1950">
    <property type="match status" value="1"/>
</dbReference>
<keyword evidence="4" id="KW-0175">Coiled coil</keyword>
<proteinExistence type="inferred from homology"/>